<dbReference type="WBParaSite" id="NBR_0000276401-mRNA-1">
    <property type="protein sequence ID" value="NBR_0000276401-mRNA-1"/>
    <property type="gene ID" value="NBR_0000276401"/>
</dbReference>
<name>A0A0N4XJR2_NIPBR</name>
<reference evidence="2 3" key="2">
    <citation type="submission" date="2018-11" db="EMBL/GenBank/DDBJ databases">
        <authorList>
            <consortium name="Pathogen Informatics"/>
        </authorList>
    </citation>
    <scope>NUCLEOTIDE SEQUENCE [LARGE SCALE GENOMIC DNA]</scope>
</reference>
<organism evidence="4">
    <name type="scientific">Nippostrongylus brasiliensis</name>
    <name type="common">Rat hookworm</name>
    <dbReference type="NCBI Taxonomy" id="27835"/>
    <lineage>
        <taxon>Eukaryota</taxon>
        <taxon>Metazoa</taxon>
        <taxon>Ecdysozoa</taxon>
        <taxon>Nematoda</taxon>
        <taxon>Chromadorea</taxon>
        <taxon>Rhabditida</taxon>
        <taxon>Rhabditina</taxon>
        <taxon>Rhabditomorpha</taxon>
        <taxon>Strongyloidea</taxon>
        <taxon>Heligmosomidae</taxon>
        <taxon>Nippostrongylus</taxon>
    </lineage>
</organism>
<dbReference type="AlphaFoldDB" id="A0A0N4XJR2"/>
<gene>
    <name evidence="2" type="ORF">NBR_LOCUS2765</name>
</gene>
<dbReference type="Proteomes" id="UP000271162">
    <property type="component" value="Unassembled WGS sequence"/>
</dbReference>
<evidence type="ECO:0000256" key="1">
    <source>
        <dbReference type="SAM" id="MobiDB-lite"/>
    </source>
</evidence>
<reference evidence="4" key="1">
    <citation type="submission" date="2017-02" db="UniProtKB">
        <authorList>
            <consortium name="WormBaseParasite"/>
        </authorList>
    </citation>
    <scope>IDENTIFICATION</scope>
</reference>
<sequence length="48" mass="5568">MEWKDSEAENYNGKRVTRVHLVVADENNSNKLRRRNFPQAGRVCGPPQ</sequence>
<evidence type="ECO:0000313" key="2">
    <source>
        <dbReference type="EMBL" id="VDL66354.1"/>
    </source>
</evidence>
<evidence type="ECO:0000313" key="4">
    <source>
        <dbReference type="WBParaSite" id="NBR_0000276401-mRNA-1"/>
    </source>
</evidence>
<keyword evidence="3" id="KW-1185">Reference proteome</keyword>
<evidence type="ECO:0000313" key="3">
    <source>
        <dbReference type="Proteomes" id="UP000271162"/>
    </source>
</evidence>
<proteinExistence type="predicted"/>
<feature type="region of interest" description="Disordered" evidence="1">
    <location>
        <begin position="27"/>
        <end position="48"/>
    </location>
</feature>
<dbReference type="EMBL" id="UYSL01003485">
    <property type="protein sequence ID" value="VDL66354.1"/>
    <property type="molecule type" value="Genomic_DNA"/>
</dbReference>
<protein>
    <submittedName>
        <fullName evidence="4">Transposase</fullName>
    </submittedName>
</protein>
<accession>A0A0N4XJR2</accession>